<dbReference type="Proteomes" id="UP000829720">
    <property type="component" value="Unassembled WGS sequence"/>
</dbReference>
<keyword evidence="12" id="KW-0339">Growth factor</keyword>
<evidence type="ECO:0000256" key="16">
    <source>
        <dbReference type="ARBA" id="ARBA00023246"/>
    </source>
</evidence>
<evidence type="ECO:0000256" key="22">
    <source>
        <dbReference type="SAM" id="Phobius"/>
    </source>
</evidence>
<keyword evidence="14 20" id="KW-1015">Disulfide bond</keyword>
<evidence type="ECO:0000256" key="20">
    <source>
        <dbReference type="PROSITE-ProRule" id="PRU00076"/>
    </source>
</evidence>
<dbReference type="GO" id="GO:0005615">
    <property type="term" value="C:extracellular space"/>
    <property type="evidence" value="ECO:0007669"/>
    <property type="project" value="TreeGrafter"/>
</dbReference>
<organism evidence="26 27">
    <name type="scientific">Albula goreensis</name>
    <dbReference type="NCBI Taxonomy" id="1534307"/>
    <lineage>
        <taxon>Eukaryota</taxon>
        <taxon>Metazoa</taxon>
        <taxon>Chordata</taxon>
        <taxon>Craniata</taxon>
        <taxon>Vertebrata</taxon>
        <taxon>Euteleostomi</taxon>
        <taxon>Actinopterygii</taxon>
        <taxon>Neopterygii</taxon>
        <taxon>Teleostei</taxon>
        <taxon>Albuliformes</taxon>
        <taxon>Albulidae</taxon>
        <taxon>Albula</taxon>
    </lineage>
</organism>
<dbReference type="PANTHER" id="PTHR10740">
    <property type="entry name" value="TRANSFORMING GROWTH FACTOR ALPHA"/>
    <property type="match status" value="1"/>
</dbReference>
<dbReference type="InterPro" id="IPR000742">
    <property type="entry name" value="EGF"/>
</dbReference>
<evidence type="ECO:0000256" key="9">
    <source>
        <dbReference type="ARBA" id="ARBA00022729"/>
    </source>
</evidence>
<dbReference type="EMBL" id="JAERUA010000004">
    <property type="protein sequence ID" value="KAI1900093.1"/>
    <property type="molecule type" value="Genomic_DNA"/>
</dbReference>
<keyword evidence="21" id="KW-0863">Zinc-finger</keyword>
<evidence type="ECO:0000256" key="19">
    <source>
        <dbReference type="ARBA" id="ARBA00069823"/>
    </source>
</evidence>
<evidence type="ECO:0000256" key="23">
    <source>
        <dbReference type="SAM" id="SignalP"/>
    </source>
</evidence>
<dbReference type="GO" id="GO:0005154">
    <property type="term" value="F:epidermal growth factor receptor binding"/>
    <property type="evidence" value="ECO:0007669"/>
    <property type="project" value="TreeGrafter"/>
</dbReference>
<keyword evidence="8 22" id="KW-0812">Transmembrane</keyword>
<evidence type="ECO:0000256" key="1">
    <source>
        <dbReference type="ARBA" id="ARBA00004239"/>
    </source>
</evidence>
<comment type="subcellular location">
    <subcellularLocation>
        <location evidence="2">Cell membrane</location>
        <topology evidence="2">Single-pass type I membrane protein</topology>
    </subcellularLocation>
    <subcellularLocation>
        <location evidence="1">Secreted</location>
        <location evidence="1">Extracellular space</location>
    </subcellularLocation>
</comment>
<keyword evidence="9 23" id="KW-0732">Signal</keyword>
<dbReference type="GO" id="GO:0051240">
    <property type="term" value="P:positive regulation of multicellular organismal process"/>
    <property type="evidence" value="ECO:0007669"/>
    <property type="project" value="UniProtKB-ARBA"/>
</dbReference>
<keyword evidence="13 22" id="KW-0472">Membrane</keyword>
<name>A0A8T3DSJ3_9TELE</name>
<evidence type="ECO:0000256" key="10">
    <source>
        <dbReference type="ARBA" id="ARBA00022782"/>
    </source>
</evidence>
<dbReference type="PRINTS" id="PR00009">
    <property type="entry name" value="EGFTGF"/>
</dbReference>
<feature type="chain" id="PRO_5035881662" description="Proepiregulin" evidence="23">
    <location>
        <begin position="26"/>
        <end position="155"/>
    </location>
</feature>
<keyword evidence="27" id="KW-1185">Reference proteome</keyword>
<comment type="subunit">
    <text evidence="18">Interacts with EGFR and ERBB4.</text>
</comment>
<keyword evidence="4" id="KW-1003">Cell membrane</keyword>
<dbReference type="GO" id="GO:0030154">
    <property type="term" value="P:cell differentiation"/>
    <property type="evidence" value="ECO:0007669"/>
    <property type="project" value="UniProtKB-KW"/>
</dbReference>
<keyword evidence="21" id="KW-0479">Metal-binding</keyword>
<dbReference type="GO" id="GO:0008083">
    <property type="term" value="F:growth factor activity"/>
    <property type="evidence" value="ECO:0007669"/>
    <property type="project" value="UniProtKB-KW"/>
</dbReference>
<dbReference type="PROSITE" id="PS01186">
    <property type="entry name" value="EGF_2"/>
    <property type="match status" value="1"/>
</dbReference>
<dbReference type="PANTHER" id="PTHR10740:SF11">
    <property type="entry name" value="PROEPIREGULIN"/>
    <property type="match status" value="1"/>
</dbReference>
<gene>
    <name evidence="26" type="ORF">AGOR_G00046480</name>
</gene>
<keyword evidence="15" id="KW-0325">Glycoprotein</keyword>
<reference evidence="26" key="1">
    <citation type="submission" date="2021-01" db="EMBL/GenBank/DDBJ databases">
        <authorList>
            <person name="Zahm M."/>
            <person name="Roques C."/>
            <person name="Cabau C."/>
            <person name="Klopp C."/>
            <person name="Donnadieu C."/>
            <person name="Jouanno E."/>
            <person name="Lampietro C."/>
            <person name="Louis A."/>
            <person name="Herpin A."/>
            <person name="Echchiki A."/>
            <person name="Berthelot C."/>
            <person name="Parey E."/>
            <person name="Roest-Crollius H."/>
            <person name="Braasch I."/>
            <person name="Postlethwait J."/>
            <person name="Bobe J."/>
            <person name="Montfort J."/>
            <person name="Bouchez O."/>
            <person name="Begum T."/>
            <person name="Mejri S."/>
            <person name="Adams A."/>
            <person name="Chen W.-J."/>
            <person name="Guiguen Y."/>
        </authorList>
    </citation>
    <scope>NUCLEOTIDE SEQUENCE</scope>
    <source>
        <tissue evidence="26">Blood</tissue>
    </source>
</reference>
<evidence type="ECO:0000256" key="3">
    <source>
        <dbReference type="ARBA" id="ARBA00022473"/>
    </source>
</evidence>
<feature type="transmembrane region" description="Helical" evidence="22">
    <location>
        <begin position="112"/>
        <end position="134"/>
    </location>
</feature>
<evidence type="ECO:0000313" key="27">
    <source>
        <dbReference type="Proteomes" id="UP000829720"/>
    </source>
</evidence>
<dbReference type="PROSITE" id="PS50026">
    <property type="entry name" value="EGF_3"/>
    <property type="match status" value="1"/>
</dbReference>
<dbReference type="FunFam" id="2.10.25.10:FF:000320">
    <property type="entry name" value="Proepiregulin"/>
    <property type="match status" value="1"/>
</dbReference>
<evidence type="ECO:0000256" key="13">
    <source>
        <dbReference type="ARBA" id="ARBA00023136"/>
    </source>
</evidence>
<dbReference type="OrthoDB" id="6133584at2759"/>
<dbReference type="GO" id="GO:0048513">
    <property type="term" value="P:animal organ development"/>
    <property type="evidence" value="ECO:0007669"/>
    <property type="project" value="UniProtKB-ARBA"/>
</dbReference>
<sequence>MAGLKPYFFLAICGVPLLWSGGAESTNPDPTCGSDRCSTSGAVSAVPMVTTPRVERVMIQKCNSSMEDYCFHGECMYLLDLNEHHCKCERGYAGHRCAHLALVIQPLSQESVILTVVCVSLTALGIAGAAYFTYRWYKRNSSPPVQKEYQEVQMV</sequence>
<dbReference type="GO" id="GO:0001525">
    <property type="term" value="P:angiogenesis"/>
    <property type="evidence" value="ECO:0007669"/>
    <property type="project" value="UniProtKB-KW"/>
</dbReference>
<dbReference type="Gene3D" id="2.10.25.10">
    <property type="entry name" value="Laminin"/>
    <property type="match status" value="1"/>
</dbReference>
<dbReference type="AlphaFoldDB" id="A0A8T3DSJ3"/>
<keyword evidence="16" id="KW-0497">Mitogen</keyword>
<keyword evidence="11 22" id="KW-1133">Transmembrane helix</keyword>
<evidence type="ECO:0000256" key="21">
    <source>
        <dbReference type="PROSITE-ProRule" id="PRU00325"/>
    </source>
</evidence>
<proteinExistence type="predicted"/>
<dbReference type="SUPFAM" id="SSF57196">
    <property type="entry name" value="EGF/Laminin"/>
    <property type="match status" value="1"/>
</dbReference>
<evidence type="ECO:0000256" key="8">
    <source>
        <dbReference type="ARBA" id="ARBA00022692"/>
    </source>
</evidence>
<keyword evidence="7" id="KW-0037">Angiogenesis</keyword>
<keyword evidence="3" id="KW-0217">Developmental protein</keyword>
<dbReference type="GO" id="GO:0007173">
    <property type="term" value="P:epidermal growth factor receptor signaling pathway"/>
    <property type="evidence" value="ECO:0007669"/>
    <property type="project" value="UniProtKB-ARBA"/>
</dbReference>
<evidence type="ECO:0000256" key="18">
    <source>
        <dbReference type="ARBA" id="ARBA00063711"/>
    </source>
</evidence>
<comment type="caution">
    <text evidence="20">Lacks conserved residue(s) required for the propagation of feature annotation.</text>
</comment>
<evidence type="ECO:0000313" key="26">
    <source>
        <dbReference type="EMBL" id="KAI1900093.1"/>
    </source>
</evidence>
<evidence type="ECO:0000256" key="6">
    <source>
        <dbReference type="ARBA" id="ARBA00022536"/>
    </source>
</evidence>
<dbReference type="PROSITE" id="PS50966">
    <property type="entry name" value="ZF_SWIM"/>
    <property type="match status" value="1"/>
</dbReference>
<dbReference type="InterPro" id="IPR007527">
    <property type="entry name" value="Znf_SWIM"/>
</dbReference>
<evidence type="ECO:0000259" key="25">
    <source>
        <dbReference type="PROSITE" id="PS50966"/>
    </source>
</evidence>
<keyword evidence="10" id="KW-0221">Differentiation</keyword>
<keyword evidence="5" id="KW-0964">Secreted</keyword>
<comment type="caution">
    <text evidence="26">The sequence shown here is derived from an EMBL/GenBank/DDBJ whole genome shotgun (WGS) entry which is preliminary data.</text>
</comment>
<feature type="signal peptide" evidence="23">
    <location>
        <begin position="1"/>
        <end position="25"/>
    </location>
</feature>
<feature type="domain" description="EGF-like" evidence="24">
    <location>
        <begin position="58"/>
        <end position="98"/>
    </location>
</feature>
<dbReference type="GO" id="GO:0045740">
    <property type="term" value="P:positive regulation of DNA replication"/>
    <property type="evidence" value="ECO:0007669"/>
    <property type="project" value="UniProtKB-ARBA"/>
</dbReference>
<evidence type="ECO:0000256" key="17">
    <source>
        <dbReference type="ARBA" id="ARBA00053614"/>
    </source>
</evidence>
<protein>
    <recommendedName>
        <fullName evidence="19">Proepiregulin</fullName>
    </recommendedName>
</protein>
<dbReference type="GO" id="GO:0008270">
    <property type="term" value="F:zinc ion binding"/>
    <property type="evidence" value="ECO:0007669"/>
    <property type="project" value="UniProtKB-KW"/>
</dbReference>
<evidence type="ECO:0000256" key="14">
    <source>
        <dbReference type="ARBA" id="ARBA00023157"/>
    </source>
</evidence>
<evidence type="ECO:0000256" key="4">
    <source>
        <dbReference type="ARBA" id="ARBA00022475"/>
    </source>
</evidence>
<dbReference type="PROSITE" id="PS00022">
    <property type="entry name" value="EGF_1"/>
    <property type="match status" value="1"/>
</dbReference>
<dbReference type="GO" id="GO:0051781">
    <property type="term" value="P:positive regulation of cell division"/>
    <property type="evidence" value="ECO:0007669"/>
    <property type="project" value="UniProtKB-KW"/>
</dbReference>
<evidence type="ECO:0000256" key="12">
    <source>
        <dbReference type="ARBA" id="ARBA00023030"/>
    </source>
</evidence>
<keyword evidence="21" id="KW-0862">Zinc</keyword>
<dbReference type="GO" id="GO:0008284">
    <property type="term" value="P:positive regulation of cell population proliferation"/>
    <property type="evidence" value="ECO:0007669"/>
    <property type="project" value="TreeGrafter"/>
</dbReference>
<dbReference type="GO" id="GO:0045840">
    <property type="term" value="P:positive regulation of mitotic nuclear division"/>
    <property type="evidence" value="ECO:0007669"/>
    <property type="project" value="TreeGrafter"/>
</dbReference>
<evidence type="ECO:0000256" key="5">
    <source>
        <dbReference type="ARBA" id="ARBA00022525"/>
    </source>
</evidence>
<evidence type="ECO:0000256" key="7">
    <source>
        <dbReference type="ARBA" id="ARBA00022657"/>
    </source>
</evidence>
<keyword evidence="6 20" id="KW-0245">EGF-like domain</keyword>
<evidence type="ECO:0000256" key="2">
    <source>
        <dbReference type="ARBA" id="ARBA00004251"/>
    </source>
</evidence>
<accession>A0A8T3DSJ3</accession>
<feature type="disulfide bond" evidence="20">
    <location>
        <begin position="88"/>
        <end position="97"/>
    </location>
</feature>
<evidence type="ECO:0000259" key="24">
    <source>
        <dbReference type="PROSITE" id="PS50026"/>
    </source>
</evidence>
<evidence type="ECO:0000256" key="11">
    <source>
        <dbReference type="ARBA" id="ARBA00022989"/>
    </source>
</evidence>
<feature type="domain" description="SWIM-type" evidence="25">
    <location>
        <begin position="77"/>
        <end position="108"/>
    </location>
</feature>
<dbReference type="GO" id="GO:0005886">
    <property type="term" value="C:plasma membrane"/>
    <property type="evidence" value="ECO:0007669"/>
    <property type="project" value="UniProtKB-SubCell"/>
</dbReference>
<comment type="function">
    <text evidence="17">Ligand of the EGF receptor/EGFR and ERBB4. Stimulates EGFR and ERBB4 tyrosine phosphorylation. Contributes to inflammation, wound healing, tissue repair, and oocyte maturation by regulating angiogenesis and vascular remodeling and by stimulating cell proliferation.</text>
</comment>
<evidence type="ECO:0000256" key="15">
    <source>
        <dbReference type="ARBA" id="ARBA00023180"/>
    </source>
</evidence>